<evidence type="ECO:0000313" key="2">
    <source>
        <dbReference type="Proteomes" id="UP000653454"/>
    </source>
</evidence>
<reference evidence="1" key="1">
    <citation type="submission" date="2020-11" db="EMBL/GenBank/DDBJ databases">
        <authorList>
            <person name="Whiteford S."/>
        </authorList>
    </citation>
    <scope>NUCLEOTIDE SEQUENCE</scope>
</reference>
<sequence length="82" mass="9434">MKLGYGGGAVRDALAAQVEQRLHEHVDLERVVRRGLRARRRLALAQRVRQRADHVQRLFGGALVAHADYELVRRFCARERCC</sequence>
<keyword evidence="2" id="KW-1185">Reference proteome</keyword>
<evidence type="ECO:0000313" key="1">
    <source>
        <dbReference type="EMBL" id="CAG9117063.1"/>
    </source>
</evidence>
<dbReference type="Proteomes" id="UP000653454">
    <property type="component" value="Unassembled WGS sequence"/>
</dbReference>
<comment type="caution">
    <text evidence="1">The sequence shown here is derived from an EMBL/GenBank/DDBJ whole genome shotgun (WGS) entry which is preliminary data.</text>
</comment>
<gene>
    <name evidence="1" type="ORF">PLXY2_LOCUS6188</name>
</gene>
<name>A0A8S4EQY3_PLUXY</name>
<dbReference type="EMBL" id="CAJHNJ030000019">
    <property type="protein sequence ID" value="CAG9117063.1"/>
    <property type="molecule type" value="Genomic_DNA"/>
</dbReference>
<dbReference type="AlphaFoldDB" id="A0A8S4EQY3"/>
<protein>
    <submittedName>
        <fullName evidence="1">(diamondback moth) hypothetical protein</fullName>
    </submittedName>
</protein>
<proteinExistence type="predicted"/>
<feature type="non-terminal residue" evidence="1">
    <location>
        <position position="1"/>
    </location>
</feature>
<accession>A0A8S4EQY3</accession>
<organism evidence="1 2">
    <name type="scientific">Plutella xylostella</name>
    <name type="common">Diamondback moth</name>
    <name type="synonym">Plutella maculipennis</name>
    <dbReference type="NCBI Taxonomy" id="51655"/>
    <lineage>
        <taxon>Eukaryota</taxon>
        <taxon>Metazoa</taxon>
        <taxon>Ecdysozoa</taxon>
        <taxon>Arthropoda</taxon>
        <taxon>Hexapoda</taxon>
        <taxon>Insecta</taxon>
        <taxon>Pterygota</taxon>
        <taxon>Neoptera</taxon>
        <taxon>Endopterygota</taxon>
        <taxon>Lepidoptera</taxon>
        <taxon>Glossata</taxon>
        <taxon>Ditrysia</taxon>
        <taxon>Yponomeutoidea</taxon>
        <taxon>Plutellidae</taxon>
        <taxon>Plutella</taxon>
    </lineage>
</organism>